<dbReference type="InterPro" id="IPR050229">
    <property type="entry name" value="GlpE_sulfurtransferase"/>
</dbReference>
<dbReference type="InterPro" id="IPR001763">
    <property type="entry name" value="Rhodanese-like_dom"/>
</dbReference>
<dbReference type="Pfam" id="PF00581">
    <property type="entry name" value="Rhodanese"/>
    <property type="match status" value="1"/>
</dbReference>
<feature type="domain" description="Rhodanese" evidence="1">
    <location>
        <begin position="13"/>
        <end position="98"/>
    </location>
</feature>
<evidence type="ECO:0000313" key="3">
    <source>
        <dbReference type="Proteomes" id="UP001596180"/>
    </source>
</evidence>
<sequence>MRETGLDVFAAELAHGAFVIDVRESNEYAAGHVPGAFSTPLSALGAVIGDLPGDRPVYVICTGGNRSGWAAEHLAALGMDAVAGGTAGWARTGRPLVYGTAVHAT</sequence>
<dbReference type="CDD" id="cd00158">
    <property type="entry name" value="RHOD"/>
    <property type="match status" value="1"/>
</dbReference>
<accession>A0ABW1DZH7</accession>
<dbReference type="Gene3D" id="3.40.250.10">
    <property type="entry name" value="Rhodanese-like domain"/>
    <property type="match status" value="1"/>
</dbReference>
<name>A0ABW1DZH7_9ACTN</name>
<dbReference type="SMART" id="SM00450">
    <property type="entry name" value="RHOD"/>
    <property type="match status" value="1"/>
</dbReference>
<organism evidence="2 3">
    <name type="scientific">Streptomyces chlorus</name>
    <dbReference type="NCBI Taxonomy" id="887452"/>
    <lineage>
        <taxon>Bacteria</taxon>
        <taxon>Bacillati</taxon>
        <taxon>Actinomycetota</taxon>
        <taxon>Actinomycetes</taxon>
        <taxon>Kitasatosporales</taxon>
        <taxon>Streptomycetaceae</taxon>
        <taxon>Streptomyces</taxon>
    </lineage>
</organism>
<proteinExistence type="predicted"/>
<evidence type="ECO:0000259" key="1">
    <source>
        <dbReference type="PROSITE" id="PS50206"/>
    </source>
</evidence>
<comment type="caution">
    <text evidence="2">The sequence shown here is derived from an EMBL/GenBank/DDBJ whole genome shotgun (WGS) entry which is preliminary data.</text>
</comment>
<dbReference type="RefSeq" id="WP_381364312.1">
    <property type="nucleotide sequence ID" value="NZ_JBHSOA010000038.1"/>
</dbReference>
<reference evidence="3" key="1">
    <citation type="journal article" date="2019" name="Int. J. Syst. Evol. Microbiol.">
        <title>The Global Catalogue of Microorganisms (GCM) 10K type strain sequencing project: providing services to taxonomists for standard genome sequencing and annotation.</title>
        <authorList>
            <consortium name="The Broad Institute Genomics Platform"/>
            <consortium name="The Broad Institute Genome Sequencing Center for Infectious Disease"/>
            <person name="Wu L."/>
            <person name="Ma J."/>
        </authorList>
    </citation>
    <scope>NUCLEOTIDE SEQUENCE [LARGE SCALE GENOMIC DNA]</scope>
    <source>
        <strain evidence="3">JCM 10411</strain>
    </source>
</reference>
<dbReference type="Proteomes" id="UP001596180">
    <property type="component" value="Unassembled WGS sequence"/>
</dbReference>
<keyword evidence="3" id="KW-1185">Reference proteome</keyword>
<dbReference type="PROSITE" id="PS50206">
    <property type="entry name" value="RHODANESE_3"/>
    <property type="match status" value="1"/>
</dbReference>
<dbReference type="InterPro" id="IPR036873">
    <property type="entry name" value="Rhodanese-like_dom_sf"/>
</dbReference>
<dbReference type="PANTHER" id="PTHR43031">
    <property type="entry name" value="FAD-DEPENDENT OXIDOREDUCTASE"/>
    <property type="match status" value="1"/>
</dbReference>
<protein>
    <submittedName>
        <fullName evidence="2">Rhodanese-like domain-containing protein</fullName>
    </submittedName>
</protein>
<dbReference type="PANTHER" id="PTHR43031:SF18">
    <property type="entry name" value="RHODANESE-RELATED SULFURTRANSFERASES"/>
    <property type="match status" value="1"/>
</dbReference>
<dbReference type="SUPFAM" id="SSF52821">
    <property type="entry name" value="Rhodanese/Cell cycle control phosphatase"/>
    <property type="match status" value="1"/>
</dbReference>
<dbReference type="EMBL" id="JBHSOA010000038">
    <property type="protein sequence ID" value="MFC5853729.1"/>
    <property type="molecule type" value="Genomic_DNA"/>
</dbReference>
<evidence type="ECO:0000313" key="2">
    <source>
        <dbReference type="EMBL" id="MFC5853729.1"/>
    </source>
</evidence>
<gene>
    <name evidence="2" type="ORF">ACFPZI_18515</name>
</gene>